<feature type="chain" id="PRO_5005601660" description="Phospholipase D-like domain-containing protein" evidence="1">
    <location>
        <begin position="21"/>
        <end position="619"/>
    </location>
</feature>
<dbReference type="OrthoDB" id="497034at2759"/>
<organism evidence="3 4">
    <name type="scientific">Chrysochromulina tobinii</name>
    <dbReference type="NCBI Taxonomy" id="1460289"/>
    <lineage>
        <taxon>Eukaryota</taxon>
        <taxon>Haptista</taxon>
        <taxon>Haptophyta</taxon>
        <taxon>Prymnesiophyceae</taxon>
        <taxon>Prymnesiales</taxon>
        <taxon>Chrysochromulinaceae</taxon>
        <taxon>Chrysochromulina</taxon>
    </lineage>
</organism>
<protein>
    <recommendedName>
        <fullName evidence="2">Phospholipase D-like domain-containing protein</fullName>
    </recommendedName>
</protein>
<dbReference type="SUPFAM" id="SSF56024">
    <property type="entry name" value="Phospholipase D/nuclease"/>
    <property type="match status" value="2"/>
</dbReference>
<evidence type="ECO:0000313" key="4">
    <source>
        <dbReference type="Proteomes" id="UP000037460"/>
    </source>
</evidence>
<dbReference type="EMBL" id="JWZX01003255">
    <property type="protein sequence ID" value="KOO22730.1"/>
    <property type="molecule type" value="Genomic_DNA"/>
</dbReference>
<evidence type="ECO:0000259" key="2">
    <source>
        <dbReference type="Pfam" id="PF13091"/>
    </source>
</evidence>
<reference evidence="4" key="1">
    <citation type="journal article" date="2015" name="PLoS Genet.">
        <title>Genome Sequence and Transcriptome Analyses of Chrysochromulina tobin: Metabolic Tools for Enhanced Algal Fitness in the Prominent Order Prymnesiales (Haptophyceae).</title>
        <authorList>
            <person name="Hovde B.T."/>
            <person name="Deodato C.R."/>
            <person name="Hunsperger H.M."/>
            <person name="Ryken S.A."/>
            <person name="Yost W."/>
            <person name="Jha R.K."/>
            <person name="Patterson J."/>
            <person name="Monnat R.J. Jr."/>
            <person name="Barlow S.B."/>
            <person name="Starkenburg S.R."/>
            <person name="Cattolico R.A."/>
        </authorList>
    </citation>
    <scope>NUCLEOTIDE SEQUENCE</scope>
    <source>
        <strain evidence="4">CCMP291</strain>
    </source>
</reference>
<dbReference type="InterPro" id="IPR025202">
    <property type="entry name" value="PLD-like_dom"/>
</dbReference>
<evidence type="ECO:0000256" key="1">
    <source>
        <dbReference type="SAM" id="SignalP"/>
    </source>
</evidence>
<keyword evidence="1" id="KW-0732">Signal</keyword>
<evidence type="ECO:0000313" key="3">
    <source>
        <dbReference type="EMBL" id="KOO22730.1"/>
    </source>
</evidence>
<dbReference type="Gene3D" id="3.30.870.10">
    <property type="entry name" value="Endonuclease Chain A"/>
    <property type="match status" value="2"/>
</dbReference>
<dbReference type="PANTHER" id="PTHR21248:SF12">
    <property type="entry name" value="CARDIOLIPIN SYNTHASE C"/>
    <property type="match status" value="1"/>
</dbReference>
<sequence length="619" mass="66942">MLRIFDGFVLSAVLLPTATPKAPLLVVPTTASNGLSFVVPLPAAQRRAIAPRCCAVSTAAPPISLLDSYEACIESLLDEIAATQAGDRIDIGLYLFEGGQSSEAVLAALTEAGHARGVQVCFQLDVSYVSMISRIVEKTDTLVDRVAQLANEQRQWCSCAWGSKPDHGKYACFQRQPPREDSAILGGMNLGDRFTKWDDYAVRLPAPYASQLRASLLEGTDGVAVAPLPSASHQGVINSHQGVIKLGVDELKLGAAAWDAGSIRAARTVAIVSPPITLITTLTVLGATLTLAVAPVATITEQPGMLASVLTTTLVLAATAAYLGTAFATAADGGSFSLTREMLLFIRSLVFDRSWLGDRLAPLRPLYRLPAGGARNELSERHAVEATAASSRAPSLVPLRERRLLPVPWLPRDQPTVRAVLNRRSQRRYEIEPTLRALFSDSRLMRFRITMAYLGHRWGVELLEYALRRGATIALLLPERANVYAHENVKAAQTLLDARWPNLELYLHPEMVHAKAMLAWEVDATADGSSGAAGAAAPTVAFLGSANLVRGSLNLPVHCGLLPYDELNVLIRERTFCETLEASMAKLFAQARRVPAGEALLAGTEWYEEARAQREELFQ</sequence>
<dbReference type="Proteomes" id="UP000037460">
    <property type="component" value="Unassembled WGS sequence"/>
</dbReference>
<dbReference type="PANTHER" id="PTHR21248">
    <property type="entry name" value="CARDIOLIPIN SYNTHASE"/>
    <property type="match status" value="1"/>
</dbReference>
<feature type="signal peptide" evidence="1">
    <location>
        <begin position="1"/>
        <end position="20"/>
    </location>
</feature>
<gene>
    <name evidence="3" type="ORF">Ctob_011622</name>
</gene>
<proteinExistence type="predicted"/>
<dbReference type="GO" id="GO:0032049">
    <property type="term" value="P:cardiolipin biosynthetic process"/>
    <property type="evidence" value="ECO:0007669"/>
    <property type="project" value="TreeGrafter"/>
</dbReference>
<dbReference type="AlphaFoldDB" id="A0A0M0J8C2"/>
<keyword evidence="4" id="KW-1185">Reference proteome</keyword>
<accession>A0A0M0J8C2</accession>
<comment type="caution">
    <text evidence="3">The sequence shown here is derived from an EMBL/GenBank/DDBJ whole genome shotgun (WGS) entry which is preliminary data.</text>
</comment>
<dbReference type="Pfam" id="PF13091">
    <property type="entry name" value="PLDc_2"/>
    <property type="match status" value="1"/>
</dbReference>
<name>A0A0M0J8C2_9EUKA</name>
<feature type="domain" description="Phospholipase D-like" evidence="2">
    <location>
        <begin position="446"/>
        <end position="586"/>
    </location>
</feature>